<feature type="domain" description="HTH araC/xylS-type" evidence="3">
    <location>
        <begin position="212"/>
        <end position="310"/>
    </location>
</feature>
<evidence type="ECO:0000259" key="3">
    <source>
        <dbReference type="PROSITE" id="PS01124"/>
    </source>
</evidence>
<dbReference type="Pfam" id="PF06719">
    <property type="entry name" value="AraC_N"/>
    <property type="match status" value="1"/>
</dbReference>
<accession>A0A7X0VTB4</accession>
<sequence>MKMPDDPSLPTASGNADESLDAETARLARLIRTLTPHDGTFSQLFPGLHVGRYSRVNMNYVRTFDIPSLLVAAQGAKVVTVGQEVYRYDRSHMLILPVALPIAAKTAHASPSDPFLNVKLNLDPQRMAELVRKVYPRGLPAVRNRSAGYVMSADLGMVKAVTRLVECLSDPGDAEWLAPLAMDEILIRILRSPIGAYVAEICLADSGMQRVVKAIDWLRDNFSLQMKVADLAELVHMSPSAFHEHFKSVTSMSPLQYQKALRLHEARRLMISDSMDATTACRLVGYVSASQFSRDYSRFFGSPPSRDVAEWRHRTPIRD</sequence>
<reference evidence="4 5" key="1">
    <citation type="submission" date="2020-08" db="EMBL/GenBank/DDBJ databases">
        <title>Cohnella phylogeny.</title>
        <authorList>
            <person name="Dunlap C."/>
        </authorList>
    </citation>
    <scope>NUCLEOTIDE SEQUENCE [LARGE SCALE GENOMIC DNA]</scope>
    <source>
        <strain evidence="4 5">CBP 2801</strain>
    </source>
</reference>
<evidence type="ECO:0000256" key="2">
    <source>
        <dbReference type="ARBA" id="ARBA00023163"/>
    </source>
</evidence>
<name>A0A7X0VTB4_9BACL</name>
<evidence type="ECO:0000313" key="4">
    <source>
        <dbReference type="EMBL" id="MBB6729741.1"/>
    </source>
</evidence>
<dbReference type="PANTHER" id="PTHR43436">
    <property type="entry name" value="ARAC-FAMILY TRANSCRIPTIONAL REGULATOR"/>
    <property type="match status" value="1"/>
</dbReference>
<proteinExistence type="predicted"/>
<dbReference type="InterPro" id="IPR009594">
    <property type="entry name" value="Tscrpt_reg_HTH_AraC_N"/>
</dbReference>
<dbReference type="SUPFAM" id="SSF46689">
    <property type="entry name" value="Homeodomain-like"/>
    <property type="match status" value="2"/>
</dbReference>
<protein>
    <submittedName>
        <fullName evidence="4">AraC family transcriptional regulator</fullName>
    </submittedName>
</protein>
<dbReference type="AlphaFoldDB" id="A0A7X0VTB4"/>
<dbReference type="Pfam" id="PF12833">
    <property type="entry name" value="HTH_18"/>
    <property type="match status" value="1"/>
</dbReference>
<evidence type="ECO:0000313" key="5">
    <source>
        <dbReference type="Proteomes" id="UP000564644"/>
    </source>
</evidence>
<evidence type="ECO:0000256" key="1">
    <source>
        <dbReference type="ARBA" id="ARBA00023015"/>
    </source>
</evidence>
<dbReference type="PROSITE" id="PS01124">
    <property type="entry name" value="HTH_ARAC_FAMILY_2"/>
    <property type="match status" value="1"/>
</dbReference>
<dbReference type="GO" id="GO:0043565">
    <property type="term" value="F:sequence-specific DNA binding"/>
    <property type="evidence" value="ECO:0007669"/>
    <property type="project" value="InterPro"/>
</dbReference>
<dbReference type="SMART" id="SM00342">
    <property type="entry name" value="HTH_ARAC"/>
    <property type="match status" value="1"/>
</dbReference>
<dbReference type="InterPro" id="IPR018060">
    <property type="entry name" value="HTH_AraC"/>
</dbReference>
<keyword evidence="5" id="KW-1185">Reference proteome</keyword>
<dbReference type="Proteomes" id="UP000564644">
    <property type="component" value="Unassembled WGS sequence"/>
</dbReference>
<gene>
    <name evidence="4" type="ORF">H7C18_02380</name>
</gene>
<organism evidence="4 5">
    <name type="scientific">Cohnella zeiphila</name>
    <dbReference type="NCBI Taxonomy" id="2761120"/>
    <lineage>
        <taxon>Bacteria</taxon>
        <taxon>Bacillati</taxon>
        <taxon>Bacillota</taxon>
        <taxon>Bacilli</taxon>
        <taxon>Bacillales</taxon>
        <taxon>Paenibacillaceae</taxon>
        <taxon>Cohnella</taxon>
    </lineage>
</organism>
<dbReference type="InterPro" id="IPR009057">
    <property type="entry name" value="Homeodomain-like_sf"/>
</dbReference>
<dbReference type="PANTHER" id="PTHR43436:SF2">
    <property type="entry name" value="ARAC_XYLS FAMILY TRANSCRIPTIONAL REGULATOR"/>
    <property type="match status" value="1"/>
</dbReference>
<dbReference type="Gene3D" id="1.10.10.60">
    <property type="entry name" value="Homeodomain-like"/>
    <property type="match status" value="2"/>
</dbReference>
<dbReference type="RefSeq" id="WP_185127403.1">
    <property type="nucleotide sequence ID" value="NZ_JACJVO010000002.1"/>
</dbReference>
<dbReference type="GO" id="GO:0003700">
    <property type="term" value="F:DNA-binding transcription factor activity"/>
    <property type="evidence" value="ECO:0007669"/>
    <property type="project" value="InterPro"/>
</dbReference>
<keyword evidence="1" id="KW-0805">Transcription regulation</keyword>
<dbReference type="EMBL" id="JACJVO010000002">
    <property type="protein sequence ID" value="MBB6729741.1"/>
    <property type="molecule type" value="Genomic_DNA"/>
</dbReference>
<comment type="caution">
    <text evidence="4">The sequence shown here is derived from an EMBL/GenBank/DDBJ whole genome shotgun (WGS) entry which is preliminary data.</text>
</comment>
<keyword evidence="2" id="KW-0804">Transcription</keyword>